<dbReference type="InterPro" id="IPR003646">
    <property type="entry name" value="SH3-like_bac-type"/>
</dbReference>
<name>A0A2U2ATP6_9GAMM</name>
<dbReference type="RefSeq" id="WP_109201120.1">
    <property type="nucleotide sequence ID" value="NZ_QEWS01000002.1"/>
</dbReference>
<organism evidence="10 12">
    <name type="scientific">Ignatzschineria cameli</name>
    <dbReference type="NCBI Taxonomy" id="2182793"/>
    <lineage>
        <taxon>Bacteria</taxon>
        <taxon>Pseudomonadati</taxon>
        <taxon>Pseudomonadota</taxon>
        <taxon>Gammaproteobacteria</taxon>
        <taxon>Cardiobacteriales</taxon>
        <taxon>Ignatzschineriaceae</taxon>
        <taxon>Ignatzschineria</taxon>
    </lineage>
</organism>
<dbReference type="EMBL" id="QEWV01000002">
    <property type="protein sequence ID" value="PWD93802.1"/>
    <property type="molecule type" value="Genomic_DNA"/>
</dbReference>
<evidence type="ECO:0000259" key="9">
    <source>
        <dbReference type="PROSITE" id="PS51781"/>
    </source>
</evidence>
<proteinExistence type="predicted"/>
<keyword evidence="13" id="KW-1185">Reference proteome</keyword>
<dbReference type="EMBL" id="QEWW01000001">
    <property type="protein sequence ID" value="PWD88110.1"/>
    <property type="molecule type" value="Genomic_DNA"/>
</dbReference>
<dbReference type="Proteomes" id="UP000245217">
    <property type="component" value="Unassembled WGS sequence"/>
</dbReference>
<evidence type="ECO:0000256" key="6">
    <source>
        <dbReference type="SAM" id="Coils"/>
    </source>
</evidence>
<evidence type="ECO:0000256" key="1">
    <source>
        <dbReference type="ARBA" id="ARBA00004167"/>
    </source>
</evidence>
<reference evidence="12 13" key="2">
    <citation type="submission" date="2018-05" db="EMBL/GenBank/DDBJ databases">
        <title>Ignatzschineria dubaiensis sp. nov., isolated from necrotic foot tissues of dromedaries (Camelus dromedarius) and associated maggots in Dubai, United Arab Emirates.</title>
        <authorList>
            <person name="Tsang C.C."/>
            <person name="Tang J.Y.M."/>
            <person name="Fong J.Y.H."/>
            <person name="Kinne J."/>
            <person name="Lee H.H."/>
            <person name="Joseph M."/>
            <person name="Jose S."/>
            <person name="Schuster R.K."/>
            <person name="Tang Y."/>
            <person name="Sivakumar S."/>
            <person name="Chen J.H.K."/>
            <person name="Teng J.L.L."/>
            <person name="Lau S.K.P."/>
            <person name="Wernery U."/>
            <person name="Woo P.C.Y."/>
        </authorList>
    </citation>
    <scope>NUCLEOTIDE SEQUENCE [LARGE SCALE GENOMIC DNA]</scope>
    <source>
        <strain evidence="12">UAE-HKU57</strain>
        <strain evidence="13">UAE-HKU58</strain>
    </source>
</reference>
<sequence>MKRSKRLVTAALFWFASCAMAEQLYISDKLQAPIRAGAGDNYRITKMINAGEPVVKLAERNGYYQIRYDGNKTGWIYNTFLMNEPSARNYIEEAKNRYEPLLQENRALEEEIERLKEAQMQALNRAQQDKESLLNELEVLTAENQALQSEIVELRTLNAREIELAQENDALNRRDHVQKVEITTLKQENARLQSVNRSSEWTAGALILLGGIILGTSILPRLFAKTRRKRTWDF</sequence>
<dbReference type="InterPro" id="IPR016476">
    <property type="entry name" value="SH3_dom_pro"/>
</dbReference>
<reference evidence="10" key="1">
    <citation type="journal article" date="2018" name="Genome Announc.">
        <title>Ignatzschineria cameli sp. nov., isolated from necrotic foot tissue of dromedaries (Camelus dromedarius) and associated maggots (Wohlfahrtia species) in Dubai.</title>
        <authorList>
            <person name="Tsang C.C."/>
            <person name="Tang J.Y."/>
            <person name="Fong J.Y."/>
            <person name="Kinne J."/>
            <person name="Lee H.H."/>
            <person name="Joseph M."/>
            <person name="Jose S."/>
            <person name="Schuster R.K."/>
            <person name="Tang Y."/>
            <person name="Sivakumar S."/>
            <person name="Chen J.H."/>
            <person name="Teng J.L."/>
            <person name="Lau S.K."/>
            <person name="Wernery U."/>
            <person name="Woo P.C."/>
        </authorList>
    </citation>
    <scope>NUCLEOTIDE SEQUENCE</scope>
    <source>
        <strain evidence="10">UAE-HKU57</strain>
        <strain evidence="11">UAE-HKU58</strain>
    </source>
</reference>
<evidence type="ECO:0000256" key="8">
    <source>
        <dbReference type="SAM" id="SignalP"/>
    </source>
</evidence>
<feature type="chain" id="PRO_5015397133" evidence="8">
    <location>
        <begin position="22"/>
        <end position="234"/>
    </location>
</feature>
<evidence type="ECO:0000256" key="7">
    <source>
        <dbReference type="SAM" id="Phobius"/>
    </source>
</evidence>
<dbReference type="Proteomes" id="UP000245059">
    <property type="component" value="Unassembled WGS sequence"/>
</dbReference>
<keyword evidence="3 8" id="KW-0732">Signal</keyword>
<dbReference type="SMART" id="SM00287">
    <property type="entry name" value="SH3b"/>
    <property type="match status" value="1"/>
</dbReference>
<evidence type="ECO:0000256" key="3">
    <source>
        <dbReference type="ARBA" id="ARBA00022729"/>
    </source>
</evidence>
<evidence type="ECO:0000256" key="5">
    <source>
        <dbReference type="ARBA" id="ARBA00023136"/>
    </source>
</evidence>
<dbReference type="NCBIfam" id="TIGR04211">
    <property type="entry name" value="SH3_and_anchor"/>
    <property type="match status" value="1"/>
</dbReference>
<dbReference type="OrthoDB" id="9790951at2"/>
<protein>
    <submittedName>
        <fullName evidence="10">TIGR04211 family SH3 domain-containing protein</fullName>
    </submittedName>
</protein>
<evidence type="ECO:0000313" key="11">
    <source>
        <dbReference type="EMBL" id="PWD93802.1"/>
    </source>
</evidence>
<keyword evidence="6" id="KW-0175">Coiled coil</keyword>
<dbReference type="PROSITE" id="PS51781">
    <property type="entry name" value="SH3B"/>
    <property type="match status" value="1"/>
</dbReference>
<accession>A0A2U2ATP6</accession>
<comment type="subcellular location">
    <subcellularLocation>
        <location evidence="1">Membrane</location>
        <topology evidence="1">Single-pass membrane protein</topology>
    </subcellularLocation>
</comment>
<evidence type="ECO:0000313" key="10">
    <source>
        <dbReference type="EMBL" id="PWD88110.1"/>
    </source>
</evidence>
<dbReference type="Pfam" id="PF08239">
    <property type="entry name" value="SH3_3"/>
    <property type="match status" value="1"/>
</dbReference>
<evidence type="ECO:0000256" key="4">
    <source>
        <dbReference type="ARBA" id="ARBA00022989"/>
    </source>
</evidence>
<evidence type="ECO:0000313" key="12">
    <source>
        <dbReference type="Proteomes" id="UP000245059"/>
    </source>
</evidence>
<feature type="signal peptide" evidence="8">
    <location>
        <begin position="1"/>
        <end position="21"/>
    </location>
</feature>
<keyword evidence="4 7" id="KW-1133">Transmembrane helix</keyword>
<keyword evidence="5 7" id="KW-0472">Membrane</keyword>
<evidence type="ECO:0000256" key="2">
    <source>
        <dbReference type="ARBA" id="ARBA00022692"/>
    </source>
</evidence>
<feature type="coiled-coil region" evidence="6">
    <location>
        <begin position="91"/>
        <end position="174"/>
    </location>
</feature>
<feature type="transmembrane region" description="Helical" evidence="7">
    <location>
        <begin position="201"/>
        <end position="224"/>
    </location>
</feature>
<dbReference type="GO" id="GO:0016020">
    <property type="term" value="C:membrane"/>
    <property type="evidence" value="ECO:0007669"/>
    <property type="project" value="UniProtKB-SubCell"/>
</dbReference>
<feature type="domain" description="SH3b" evidence="9">
    <location>
        <begin position="21"/>
        <end position="85"/>
    </location>
</feature>
<dbReference type="Gene3D" id="2.30.30.40">
    <property type="entry name" value="SH3 Domains"/>
    <property type="match status" value="1"/>
</dbReference>
<evidence type="ECO:0000313" key="13">
    <source>
        <dbReference type="Proteomes" id="UP000245217"/>
    </source>
</evidence>
<dbReference type="PROSITE" id="PS51257">
    <property type="entry name" value="PROKAR_LIPOPROTEIN"/>
    <property type="match status" value="1"/>
</dbReference>
<gene>
    <name evidence="10" type="ORF">DC077_02215</name>
    <name evidence="11" type="ORF">DC078_02960</name>
</gene>
<keyword evidence="2 7" id="KW-0812">Transmembrane</keyword>
<comment type="caution">
    <text evidence="10">The sequence shown here is derived from an EMBL/GenBank/DDBJ whole genome shotgun (WGS) entry which is preliminary data.</text>
</comment>
<dbReference type="AlphaFoldDB" id="A0A2U2ATP6"/>